<evidence type="ECO:0000313" key="1">
    <source>
        <dbReference type="EMBL" id="BEQ14984.1"/>
    </source>
</evidence>
<protein>
    <submittedName>
        <fullName evidence="1">Uncharacterized protein</fullName>
    </submittedName>
</protein>
<dbReference type="Proteomes" id="UP001366166">
    <property type="component" value="Chromosome"/>
</dbReference>
<evidence type="ECO:0000313" key="2">
    <source>
        <dbReference type="Proteomes" id="UP001366166"/>
    </source>
</evidence>
<organism evidence="1 2">
    <name type="scientific">Desulfoferula mesophila</name>
    <dbReference type="NCBI Taxonomy" id="3058419"/>
    <lineage>
        <taxon>Bacteria</taxon>
        <taxon>Pseudomonadati</taxon>
        <taxon>Thermodesulfobacteriota</taxon>
        <taxon>Desulfarculia</taxon>
        <taxon>Desulfarculales</taxon>
        <taxon>Desulfarculaceae</taxon>
        <taxon>Desulfoferula</taxon>
    </lineage>
</organism>
<dbReference type="RefSeq" id="WP_338598753.1">
    <property type="nucleotide sequence ID" value="NZ_AP028679.1"/>
</dbReference>
<dbReference type="KEGG" id="dmp:FAK_20500"/>
<name>A0AAU9EIA3_9BACT</name>
<dbReference type="AlphaFoldDB" id="A0AAU9EIA3"/>
<proteinExistence type="predicted"/>
<reference evidence="2" key="1">
    <citation type="journal article" date="2023" name="Arch. Microbiol.">
        <title>Desulfoferula mesophilus gen. nov. sp. nov., a mesophilic sulfate-reducing bacterium isolated from a brackish lake sediment.</title>
        <authorList>
            <person name="Watanabe T."/>
            <person name="Yabe T."/>
            <person name="Tsuji J.M."/>
            <person name="Fukui M."/>
        </authorList>
    </citation>
    <scope>NUCLEOTIDE SEQUENCE [LARGE SCALE GENOMIC DNA]</scope>
    <source>
        <strain evidence="2">12FAK</strain>
    </source>
</reference>
<sequence length="200" mass="22807">MDRWNTFSGSDGREHVITDSPMRLRWGPWRTGRIIQVHVGSAAGYEEYREECLQNGQDPSGRMPPHFSLDGGLQDTALGLLRHRDDAASQEEVLYLACLLEALVSAPSAILRTDLIRRVYQEVNQRSQSLGFRWRGGEGHFIPPVNQDAGDPHQFARLVAPLSNLQEFYAALRDYASQRYRILSKEYVIYYPARQRATLS</sequence>
<gene>
    <name evidence="1" type="ORF">FAK_20500</name>
</gene>
<keyword evidence="2" id="KW-1185">Reference proteome</keyword>
<dbReference type="EMBL" id="AP028679">
    <property type="protein sequence ID" value="BEQ14984.1"/>
    <property type="molecule type" value="Genomic_DNA"/>
</dbReference>
<accession>A0AAU9EIA3</accession>